<gene>
    <name evidence="1" type="ORF">SAMN05444374_11641</name>
</gene>
<dbReference type="Proteomes" id="UP000182054">
    <property type="component" value="Unassembled WGS sequence"/>
</dbReference>
<dbReference type="EMBL" id="FOJN01000016">
    <property type="protein sequence ID" value="SFA60854.1"/>
    <property type="molecule type" value="Genomic_DNA"/>
</dbReference>
<name>A0A1I0U9Z1_9NOCA</name>
<accession>A0A1I0U9Z1</accession>
<evidence type="ECO:0000313" key="1">
    <source>
        <dbReference type="EMBL" id="SFA60854.1"/>
    </source>
</evidence>
<dbReference type="AlphaFoldDB" id="A0A1I0U9Z1"/>
<protein>
    <submittedName>
        <fullName evidence="1">Uncharacterized protein</fullName>
    </submittedName>
</protein>
<reference evidence="1 2" key="1">
    <citation type="submission" date="2016-10" db="EMBL/GenBank/DDBJ databases">
        <authorList>
            <person name="de Groot N.N."/>
        </authorList>
    </citation>
    <scope>NUCLEOTIDE SEQUENCE [LARGE SCALE GENOMIC DNA]</scope>
    <source>
        <strain evidence="1 2">DSM 44908</strain>
    </source>
</reference>
<proteinExistence type="predicted"/>
<dbReference type="RefSeq" id="WP_068361692.1">
    <property type="nucleotide sequence ID" value="NZ_FOJN01000016.1"/>
</dbReference>
<dbReference type="SUPFAM" id="SSF52540">
    <property type="entry name" value="P-loop containing nucleoside triphosphate hydrolases"/>
    <property type="match status" value="1"/>
</dbReference>
<sequence length="284" mass="31145">MTTSTERPPAVVSEDYTVDTVRCGFLTEEMGLDYWQATAVSSTAYLAGVSTPRQQGKTEAAVARAIFDAAVEGRHVHYSVASQALASNTFRRAREQLQRNELLDDSIIRTTSALGRTRIEFRNGGRLTFGTRFGAQRATEVDLLIVDEASMFDASAYAAATVATATRQSAQILALGTAPYPDENSRRAAAGFARMRHLALRGTDATSWCEWSAAQFVVTDEDGPRLAAGADRDEAVAAANPAVPDRIRPEMIERERQFLPDNVFLVERLNIGDWRLLDDVEPAR</sequence>
<dbReference type="Gene3D" id="3.40.50.300">
    <property type="entry name" value="P-loop containing nucleotide triphosphate hydrolases"/>
    <property type="match status" value="1"/>
</dbReference>
<dbReference type="Pfam" id="PF03237">
    <property type="entry name" value="Terminase_6N"/>
    <property type="match status" value="1"/>
</dbReference>
<organism evidence="1 2">
    <name type="scientific">Rhodococcoides kroppenstedtii</name>
    <dbReference type="NCBI Taxonomy" id="293050"/>
    <lineage>
        <taxon>Bacteria</taxon>
        <taxon>Bacillati</taxon>
        <taxon>Actinomycetota</taxon>
        <taxon>Actinomycetes</taxon>
        <taxon>Mycobacteriales</taxon>
        <taxon>Nocardiaceae</taxon>
        <taxon>Rhodococcoides</taxon>
    </lineage>
</organism>
<dbReference type="GeneID" id="85487306"/>
<evidence type="ECO:0000313" key="2">
    <source>
        <dbReference type="Proteomes" id="UP000182054"/>
    </source>
</evidence>
<dbReference type="InterPro" id="IPR027417">
    <property type="entry name" value="P-loop_NTPase"/>
</dbReference>